<evidence type="ECO:0000313" key="2">
    <source>
        <dbReference type="EMBL" id="GFQ90473.1"/>
    </source>
</evidence>
<keyword evidence="3" id="KW-1185">Reference proteome</keyword>
<reference evidence="2" key="1">
    <citation type="submission" date="2020-07" db="EMBL/GenBank/DDBJ databases">
        <title>Multicomponent nature underlies the extraordinary mechanical properties of spider dragline silk.</title>
        <authorList>
            <person name="Kono N."/>
            <person name="Nakamura H."/>
            <person name="Mori M."/>
            <person name="Yoshida Y."/>
            <person name="Ohtoshi R."/>
            <person name="Malay A.D."/>
            <person name="Moran D.A.P."/>
            <person name="Tomita M."/>
            <person name="Numata K."/>
            <person name="Arakawa K."/>
        </authorList>
    </citation>
    <scope>NUCLEOTIDE SEQUENCE</scope>
</reference>
<comment type="caution">
    <text evidence="2">The sequence shown here is derived from an EMBL/GenBank/DDBJ whole genome shotgun (WGS) entry which is preliminary data.</text>
</comment>
<gene>
    <name evidence="2" type="primary">NCL1_29929</name>
    <name evidence="2" type="ORF">TNCT_353001</name>
</gene>
<proteinExistence type="predicted"/>
<name>A0A8X6FWZ2_TRICU</name>
<dbReference type="OrthoDB" id="414175at2759"/>
<dbReference type="EMBL" id="BMAO01033575">
    <property type="protein sequence ID" value="GFQ90473.1"/>
    <property type="molecule type" value="Genomic_DNA"/>
</dbReference>
<organism evidence="2 3">
    <name type="scientific">Trichonephila clavata</name>
    <name type="common">Joro spider</name>
    <name type="synonym">Nephila clavata</name>
    <dbReference type="NCBI Taxonomy" id="2740835"/>
    <lineage>
        <taxon>Eukaryota</taxon>
        <taxon>Metazoa</taxon>
        <taxon>Ecdysozoa</taxon>
        <taxon>Arthropoda</taxon>
        <taxon>Chelicerata</taxon>
        <taxon>Arachnida</taxon>
        <taxon>Araneae</taxon>
        <taxon>Araneomorphae</taxon>
        <taxon>Entelegynae</taxon>
        <taxon>Araneoidea</taxon>
        <taxon>Nephilidae</taxon>
        <taxon>Trichonephila</taxon>
    </lineage>
</organism>
<keyword evidence="1" id="KW-0472">Membrane</keyword>
<evidence type="ECO:0000256" key="1">
    <source>
        <dbReference type="SAM" id="Phobius"/>
    </source>
</evidence>
<evidence type="ECO:0000313" key="3">
    <source>
        <dbReference type="Proteomes" id="UP000887116"/>
    </source>
</evidence>
<sequence length="109" mass="11988">MLVSSSHAASSAAFSRKCILTLAVGITFGFSFAYVLLSVVAWEKTDMFSSALWSVSPLDNHARHNDPHSHEDLKDAVGPQSPVSFHRSDEEFHKVIFCGLSMRIAVLHT</sequence>
<protein>
    <submittedName>
        <fullName evidence="2">Uncharacterized protein</fullName>
    </submittedName>
</protein>
<keyword evidence="1" id="KW-1133">Transmembrane helix</keyword>
<feature type="transmembrane region" description="Helical" evidence="1">
    <location>
        <begin position="20"/>
        <end position="42"/>
    </location>
</feature>
<accession>A0A8X6FWZ2</accession>
<dbReference type="AlphaFoldDB" id="A0A8X6FWZ2"/>
<keyword evidence="1" id="KW-0812">Transmembrane</keyword>
<dbReference type="Proteomes" id="UP000887116">
    <property type="component" value="Unassembled WGS sequence"/>
</dbReference>